<accession>Q58MY6</accession>
<dbReference type="RefSeq" id="YP_214250.1">
    <property type="nucleotide sequence ID" value="NC_006883.2"/>
</dbReference>
<reference evidence="1 3" key="3">
    <citation type="journal article" date="2010" name="Environ. Microbiol.">
        <title>Genomic analysis of oceanic cyanobacterial myoviruses compared with T4-like myoviruses from diverse hosts and environments.</title>
        <authorList>
            <person name="Sullivan M.B."/>
            <person name="Huang K.H."/>
            <person name="Ignacio-Espinoza J.C."/>
            <person name="Berlin A.M."/>
            <person name="Kelly L."/>
            <person name="Weigele P.R."/>
            <person name="DeFrancesco A.S."/>
            <person name="Kern S.E."/>
            <person name="Thompson L.R."/>
            <person name="Young S."/>
            <person name="Yandava C."/>
            <person name="Fu R."/>
            <person name="Krastins B."/>
            <person name="Chase M."/>
            <person name="Sarracino D."/>
            <person name="Osburne M.S."/>
            <person name="Henn M.R."/>
            <person name="Chisholm S.W."/>
        </authorList>
    </citation>
    <scope>NUCLEOTIDE SEQUENCE [LARGE SCALE GENOMIC DNA]</scope>
</reference>
<sequence>MEALKRSVYEEIIIESTDGSKTVDIAPGTVMIDYYEDIFSPTLTAKLQVTNDGASIKGEDGTLQSIYNGLPLRGGETVTLKIKGNNEQNPGMDLSFFVSSISNVLTKKKTESFTLNLVSIGAITNETSRVGRKYPTSNKISESVKDIVKNYLMDQRKVDVDPTQNPYGFIGNMRKPFTLLMWLASKSVPEKSKDDATAGYLFYETVTGFHFRSLDSIIDGKPVAKYYSSEIIKQGNNDYKIIRYSTSLNADVLGKLQRGAYCSYRIFFDPLTFNYTDPTKGPFKLEDYKSAATLGKDVVLPGNLGNAPSRYVTAIMDRGTMEKGASKKENADPTLSQSQALMRYNSVFSQKLSMTIPSNTNLEAGDIIECEFALATQEKNTIDTEQSGLYMIKELCHHFDVSGSYTSLTLIKDTFGTKAK</sequence>
<dbReference type="KEGG" id="vg:3294260"/>
<evidence type="ECO:0000313" key="2">
    <source>
        <dbReference type="EMBL" id="ACY75894.1"/>
    </source>
</evidence>
<gene>
    <name evidence="2" type="ORF">PCMG_00018</name>
    <name evidence="1" type="ORF">PSSM2_018</name>
</gene>
<dbReference type="Proteomes" id="UP000000991">
    <property type="component" value="Segment"/>
</dbReference>
<evidence type="ECO:0000313" key="1">
    <source>
        <dbReference type="EMBL" id="AAX44396.1"/>
    </source>
</evidence>
<dbReference type="EMBL" id="GU071092">
    <property type="protein sequence ID" value="ACY75894.1"/>
    <property type="molecule type" value="Genomic_DNA"/>
</dbReference>
<dbReference type="EMBL" id="AY939844">
    <property type="protein sequence ID" value="AAX44396.1"/>
    <property type="molecule type" value="Genomic_DNA"/>
</dbReference>
<dbReference type="OrthoDB" id="13640at10239"/>
<reference evidence="1 3" key="1">
    <citation type="journal article" date="2005" name="PLoS Biol.">
        <title>Three Prochlorococcus cyanophage genomes: signature features and ecological interpretations.</title>
        <authorList>
            <person name="Sullivan M.B."/>
            <person name="Coleman M.L."/>
            <person name="Weigele P."/>
            <person name="Rohwer F."/>
            <person name="Chisholm S.W."/>
        </authorList>
    </citation>
    <scope>NUCLEOTIDE SEQUENCE</scope>
</reference>
<proteinExistence type="predicted"/>
<reference evidence="2 4" key="2">
    <citation type="submission" date="2009-10" db="EMBL/GenBank/DDBJ databases">
        <title>The Genome Sequence of Prochlorococcus phage P-SSM2.</title>
        <authorList>
            <consortium name="The Broad Institute Genome Sequencing Platform"/>
            <person name="Henn M.R."/>
            <person name="Sullivan M.S."/>
            <person name="Osburne M.S."/>
            <person name="Levin J."/>
            <person name="Malboeuf C."/>
            <person name="Casali M."/>
            <person name="Russ C."/>
            <person name="Lennon N."/>
            <person name="Chapman S.B."/>
            <person name="Erlich R."/>
            <person name="Young S.K."/>
            <person name="Koehrsen M."/>
            <person name="Yandava C."/>
            <person name="Zeng Q."/>
            <person name="Alvarado L."/>
            <person name="Anderson S."/>
            <person name="Berlin A."/>
            <person name="Borenstein D."/>
            <person name="Chen Z."/>
            <person name="Engels R."/>
            <person name="Freedman E."/>
            <person name="Gellesch M."/>
            <person name="Goldberg J."/>
            <person name="Green L."/>
            <person name="Griggs A."/>
            <person name="Gujja S."/>
            <person name="Heilman E.R."/>
            <person name="Heiman D."/>
            <person name="Hepburn T."/>
            <person name="Howarth C."/>
            <person name="Jen D."/>
            <person name="Larson L."/>
            <person name="Lewis B."/>
            <person name="Mehta T."/>
            <person name="Park D."/>
            <person name="Pearson M."/>
            <person name="Richards J."/>
            <person name="Rizzolo K."/>
            <person name="Roberts A."/>
            <person name="Ryan E."/>
            <person name="Saif S."/>
            <person name="Shea T."/>
            <person name="Shenoy N."/>
            <person name="Sisk P."/>
            <person name="Stolte C."/>
            <person name="Sykes S."/>
            <person name="Walk T."/>
            <person name="White J."/>
            <person name="Yu Q."/>
            <person name="Coleman M.L."/>
            <person name="Huang K.H."/>
            <person name="Weigele P.R."/>
            <person name="DeFrancesco A.S."/>
            <person name="Kern S.E."/>
            <person name="Thompson L.R."/>
            <person name="Fu R."/>
            <person name="Hombeck B."/>
            <person name="Chisholm S.W."/>
            <person name="Haas B."/>
            <person name="Nusbaum C."/>
            <person name="Birren B."/>
        </authorList>
    </citation>
    <scope>NUCLEOTIDE SEQUENCE [LARGE SCALE GENOMIC DNA]</scope>
    <source>
        <strain evidence="2">P-SSM2</strain>
    </source>
</reference>
<name>Q58MY6_BPPRM</name>
<dbReference type="Proteomes" id="UP000013923">
    <property type="component" value="Genome"/>
</dbReference>
<organismHost>
    <name type="scientific">Prochlorococcus</name>
    <dbReference type="NCBI Taxonomy" id="1218"/>
</organismHost>
<evidence type="ECO:0000313" key="4">
    <source>
        <dbReference type="Proteomes" id="UP000013923"/>
    </source>
</evidence>
<organism evidence="1 3">
    <name type="scientific">Prochlorococcus phage P-SSM2</name>
    <dbReference type="NCBI Taxonomy" id="268746"/>
    <lineage>
        <taxon>Viruses</taxon>
        <taxon>Duplodnaviria</taxon>
        <taxon>Heunggongvirae</taxon>
        <taxon>Uroviricota</taxon>
        <taxon>Caudoviricetes</taxon>
        <taxon>Pantevenvirales</taxon>
        <taxon>Kyanoviridae</taxon>
        <taxon>Salacisavirus</taxon>
        <taxon>Salacisavirus pssm2</taxon>
    </lineage>
</organism>
<dbReference type="GeneID" id="3294260"/>
<protein>
    <submittedName>
        <fullName evidence="1">Uncharacterized protein</fullName>
    </submittedName>
</protein>
<keyword evidence="3" id="KW-1185">Reference proteome</keyword>
<evidence type="ECO:0000313" key="3">
    <source>
        <dbReference type="Proteomes" id="UP000000991"/>
    </source>
</evidence>